<dbReference type="AlphaFoldDB" id="A0A432L856"/>
<dbReference type="InterPro" id="IPR003660">
    <property type="entry name" value="HAMP_dom"/>
</dbReference>
<dbReference type="PROSITE" id="PS50885">
    <property type="entry name" value="HAMP"/>
    <property type="match status" value="1"/>
</dbReference>
<comment type="subcellular location">
    <subcellularLocation>
        <location evidence="2">Cell membrane</location>
        <topology evidence="2">Multi-pass membrane protein</topology>
    </subcellularLocation>
</comment>
<keyword evidence="4" id="KW-1003">Cell membrane</keyword>
<evidence type="ECO:0000256" key="4">
    <source>
        <dbReference type="ARBA" id="ARBA00022475"/>
    </source>
</evidence>
<keyword evidence="5" id="KW-0597">Phosphoprotein</keyword>
<dbReference type="SMART" id="SM00388">
    <property type="entry name" value="HisKA"/>
    <property type="match status" value="1"/>
</dbReference>
<keyword evidence="10" id="KW-0067">ATP-binding</keyword>
<dbReference type="EMBL" id="RYYR01000031">
    <property type="protein sequence ID" value="RUL48612.1"/>
    <property type="molecule type" value="Genomic_DNA"/>
</dbReference>
<dbReference type="PANTHER" id="PTHR45528:SF1">
    <property type="entry name" value="SENSOR HISTIDINE KINASE CPXA"/>
    <property type="match status" value="1"/>
</dbReference>
<keyword evidence="7 14" id="KW-0812">Transmembrane</keyword>
<dbReference type="EC" id="2.7.13.3" evidence="3"/>
<evidence type="ECO:0000256" key="13">
    <source>
        <dbReference type="ARBA" id="ARBA00023136"/>
    </source>
</evidence>
<feature type="domain" description="Histidine kinase" evidence="15">
    <location>
        <begin position="175"/>
        <end position="387"/>
    </location>
</feature>
<keyword evidence="18" id="KW-1185">Reference proteome</keyword>
<evidence type="ECO:0000256" key="2">
    <source>
        <dbReference type="ARBA" id="ARBA00004651"/>
    </source>
</evidence>
<dbReference type="SUPFAM" id="SSF47384">
    <property type="entry name" value="Homodimeric domain of signal transducing histidine kinase"/>
    <property type="match status" value="1"/>
</dbReference>
<feature type="transmembrane region" description="Helical" evidence="14">
    <location>
        <begin position="94"/>
        <end position="113"/>
    </location>
</feature>
<dbReference type="InterPro" id="IPR003661">
    <property type="entry name" value="HisK_dim/P_dom"/>
</dbReference>
<keyword evidence="8" id="KW-0547">Nucleotide-binding</keyword>
<feature type="domain" description="HAMP" evidence="16">
    <location>
        <begin position="115"/>
        <end position="167"/>
    </location>
</feature>
<organism evidence="17 18">
    <name type="scientific">Lysinibacillus antri</name>
    <dbReference type="NCBI Taxonomy" id="2498145"/>
    <lineage>
        <taxon>Bacteria</taxon>
        <taxon>Bacillati</taxon>
        <taxon>Bacillota</taxon>
        <taxon>Bacilli</taxon>
        <taxon>Bacillales</taxon>
        <taxon>Bacillaceae</taxon>
        <taxon>Lysinibacillus</taxon>
    </lineage>
</organism>
<evidence type="ECO:0000256" key="6">
    <source>
        <dbReference type="ARBA" id="ARBA00022679"/>
    </source>
</evidence>
<gene>
    <name evidence="17" type="ORF">EK386_16735</name>
</gene>
<keyword evidence="13 14" id="KW-0472">Membrane</keyword>
<dbReference type="CDD" id="cd00082">
    <property type="entry name" value="HisKA"/>
    <property type="match status" value="1"/>
</dbReference>
<dbReference type="Pfam" id="PF00512">
    <property type="entry name" value="HisKA"/>
    <property type="match status" value="1"/>
</dbReference>
<evidence type="ECO:0000256" key="11">
    <source>
        <dbReference type="ARBA" id="ARBA00022989"/>
    </source>
</evidence>
<evidence type="ECO:0000259" key="16">
    <source>
        <dbReference type="PROSITE" id="PS50885"/>
    </source>
</evidence>
<dbReference type="InterPro" id="IPR005467">
    <property type="entry name" value="His_kinase_dom"/>
</dbReference>
<dbReference type="GO" id="GO:0005886">
    <property type="term" value="C:plasma membrane"/>
    <property type="evidence" value="ECO:0007669"/>
    <property type="project" value="UniProtKB-SubCell"/>
</dbReference>
<dbReference type="Pfam" id="PF02518">
    <property type="entry name" value="HATPase_c"/>
    <property type="match status" value="1"/>
</dbReference>
<evidence type="ECO:0000256" key="3">
    <source>
        <dbReference type="ARBA" id="ARBA00012438"/>
    </source>
</evidence>
<accession>A0A432L856</accession>
<evidence type="ECO:0000256" key="14">
    <source>
        <dbReference type="SAM" id="Phobius"/>
    </source>
</evidence>
<dbReference type="Proteomes" id="UP000287910">
    <property type="component" value="Unassembled WGS sequence"/>
</dbReference>
<dbReference type="InterPro" id="IPR003594">
    <property type="entry name" value="HATPase_dom"/>
</dbReference>
<keyword evidence="9 17" id="KW-0418">Kinase</keyword>
<dbReference type="CDD" id="cd06225">
    <property type="entry name" value="HAMP"/>
    <property type="match status" value="1"/>
</dbReference>
<dbReference type="PRINTS" id="PR00344">
    <property type="entry name" value="BCTRLSENSOR"/>
</dbReference>
<evidence type="ECO:0000256" key="1">
    <source>
        <dbReference type="ARBA" id="ARBA00000085"/>
    </source>
</evidence>
<dbReference type="SUPFAM" id="SSF158472">
    <property type="entry name" value="HAMP domain-like"/>
    <property type="match status" value="1"/>
</dbReference>
<sequence length="388" mass="45147">MHILKNFVKRLKRIQVSQKGFKQFVEWGISLLQNKRTSFLPKKFLWRLTLANSFIIVAFILLSGWSIYEAACQIFDEMVSNQETKLFKAVLLQYLWILVGVFIVLAIVSQYYFTRKLMKPLTVLIESMKSLKQGDKVQNIQFQSDGEMEELIYHFNELVNQLECNKIQRHKQLSDFSHEFRTPLTNLNGYLKALQSGVITGNQELFYALQQESNRLISMLEQLKSIEEFEYVQHQKFFLKEEIQITDIINQVVHMFSWTMKGKNIDIRMDIDQQLIRIDPNGITQVMSNLIDNAIRYYTGCKPIVITGKRGKKSYCISVSAEGQFISGEERERIFERFYRTEATSNTIGKGLGLAISKEILEQHKGNIQLTSDGYYHTFIVTIPNASI</sequence>
<keyword evidence="6" id="KW-0808">Transferase</keyword>
<comment type="catalytic activity">
    <reaction evidence="1">
        <text>ATP + protein L-histidine = ADP + protein N-phospho-L-histidine.</text>
        <dbReference type="EC" id="2.7.13.3"/>
    </reaction>
</comment>
<evidence type="ECO:0000256" key="10">
    <source>
        <dbReference type="ARBA" id="ARBA00022840"/>
    </source>
</evidence>
<evidence type="ECO:0000259" key="15">
    <source>
        <dbReference type="PROSITE" id="PS50109"/>
    </source>
</evidence>
<dbReference type="GO" id="GO:0000155">
    <property type="term" value="F:phosphorelay sensor kinase activity"/>
    <property type="evidence" value="ECO:0007669"/>
    <property type="project" value="InterPro"/>
</dbReference>
<evidence type="ECO:0000256" key="5">
    <source>
        <dbReference type="ARBA" id="ARBA00022553"/>
    </source>
</evidence>
<dbReference type="Gene3D" id="1.10.287.130">
    <property type="match status" value="1"/>
</dbReference>
<evidence type="ECO:0000256" key="9">
    <source>
        <dbReference type="ARBA" id="ARBA00022777"/>
    </source>
</evidence>
<protein>
    <recommendedName>
        <fullName evidence="3">histidine kinase</fullName>
        <ecNumber evidence="3">2.7.13.3</ecNumber>
    </recommendedName>
</protein>
<name>A0A432L856_9BACI</name>
<evidence type="ECO:0000256" key="12">
    <source>
        <dbReference type="ARBA" id="ARBA00023012"/>
    </source>
</evidence>
<dbReference type="PROSITE" id="PS50109">
    <property type="entry name" value="HIS_KIN"/>
    <property type="match status" value="1"/>
</dbReference>
<evidence type="ECO:0000256" key="7">
    <source>
        <dbReference type="ARBA" id="ARBA00022692"/>
    </source>
</evidence>
<reference evidence="17 18" key="1">
    <citation type="submission" date="2018-12" db="EMBL/GenBank/DDBJ databases">
        <title>Lysinibacillus antri sp. nov., isolated from a cave soil.</title>
        <authorList>
            <person name="Narsing Rao M.P."/>
            <person name="Zhang H."/>
            <person name="Dong Z.-Y."/>
            <person name="Niu X.-K."/>
            <person name="Zhang K."/>
            <person name="Fang B.-Z."/>
            <person name="Kang Y.-Q."/>
            <person name="Xiao M."/>
            <person name="Li W.-J."/>
        </authorList>
    </citation>
    <scope>NUCLEOTIDE SEQUENCE [LARGE SCALE GENOMIC DNA]</scope>
    <source>
        <strain evidence="17 18">SYSU K30002</strain>
    </source>
</reference>
<dbReference type="InterPro" id="IPR036890">
    <property type="entry name" value="HATPase_C_sf"/>
</dbReference>
<dbReference type="GO" id="GO:0005524">
    <property type="term" value="F:ATP binding"/>
    <property type="evidence" value="ECO:0007669"/>
    <property type="project" value="UniProtKB-KW"/>
</dbReference>
<feature type="transmembrane region" description="Helical" evidence="14">
    <location>
        <begin position="44"/>
        <end position="68"/>
    </location>
</feature>
<proteinExistence type="predicted"/>
<dbReference type="CDD" id="cd00075">
    <property type="entry name" value="HATPase"/>
    <property type="match status" value="1"/>
</dbReference>
<evidence type="ECO:0000256" key="8">
    <source>
        <dbReference type="ARBA" id="ARBA00022741"/>
    </source>
</evidence>
<dbReference type="SUPFAM" id="SSF55874">
    <property type="entry name" value="ATPase domain of HSP90 chaperone/DNA topoisomerase II/histidine kinase"/>
    <property type="match status" value="1"/>
</dbReference>
<evidence type="ECO:0000313" key="18">
    <source>
        <dbReference type="Proteomes" id="UP000287910"/>
    </source>
</evidence>
<dbReference type="PANTHER" id="PTHR45528">
    <property type="entry name" value="SENSOR HISTIDINE KINASE CPXA"/>
    <property type="match status" value="1"/>
</dbReference>
<keyword evidence="11 14" id="KW-1133">Transmembrane helix</keyword>
<evidence type="ECO:0000313" key="17">
    <source>
        <dbReference type="EMBL" id="RUL48612.1"/>
    </source>
</evidence>
<comment type="caution">
    <text evidence="17">The sequence shown here is derived from an EMBL/GenBank/DDBJ whole genome shotgun (WGS) entry which is preliminary data.</text>
</comment>
<dbReference type="InterPro" id="IPR036097">
    <property type="entry name" value="HisK_dim/P_sf"/>
</dbReference>
<dbReference type="InterPro" id="IPR050398">
    <property type="entry name" value="HssS/ArlS-like"/>
</dbReference>
<dbReference type="InterPro" id="IPR004358">
    <property type="entry name" value="Sig_transdc_His_kin-like_C"/>
</dbReference>
<dbReference type="Gene3D" id="6.10.340.10">
    <property type="match status" value="1"/>
</dbReference>
<dbReference type="Gene3D" id="3.30.565.10">
    <property type="entry name" value="Histidine kinase-like ATPase, C-terminal domain"/>
    <property type="match status" value="1"/>
</dbReference>
<keyword evidence="12" id="KW-0902">Two-component regulatory system</keyword>
<dbReference type="SMART" id="SM00387">
    <property type="entry name" value="HATPase_c"/>
    <property type="match status" value="1"/>
</dbReference>